<evidence type="ECO:0000313" key="2">
    <source>
        <dbReference type="Proteomes" id="UP001178148"/>
    </source>
</evidence>
<keyword evidence="2" id="KW-1185">Reference proteome</keyword>
<name>A0AA90NX17_9GAMM</name>
<gene>
    <name evidence="1" type="ORF">QS748_03035</name>
</gene>
<protein>
    <submittedName>
        <fullName evidence="1">Uncharacterized protein</fullName>
    </submittedName>
</protein>
<dbReference type="Proteomes" id="UP001178148">
    <property type="component" value="Unassembled WGS sequence"/>
</dbReference>
<evidence type="ECO:0000313" key="1">
    <source>
        <dbReference type="EMBL" id="MDP0588216.1"/>
    </source>
</evidence>
<sequence length="77" mass="8690">MILKLFPTLSAHAKNQPQLTAKNRPIVTPQERATHEFYLIKTALLASEGYPVSSFAQALRKSELLIMRLPVKEKTDV</sequence>
<reference evidence="1 2" key="1">
    <citation type="journal article" date="2023" name="bioRxiv">
        <title>An intranuclear bacterial parasite of deep-sea mussels expresses apoptosis inhibitors acquired from its host.</title>
        <authorList>
            <person name="Gonzalez Porras M.A."/>
            <person name="Assie A."/>
            <person name="Tietjen M."/>
            <person name="Violette M."/>
            <person name="Kleiner M."/>
            <person name="Gruber-Vodicka H."/>
            <person name="Dubilier N."/>
            <person name="Leisch N."/>
        </authorList>
    </citation>
    <scope>NUCLEOTIDE SEQUENCE [LARGE SCALE GENOMIC DNA]</scope>
    <source>
        <strain evidence="1">IAP13</strain>
    </source>
</reference>
<comment type="caution">
    <text evidence="1">The sequence shown here is derived from an EMBL/GenBank/DDBJ whole genome shotgun (WGS) entry which is preliminary data.</text>
</comment>
<dbReference type="EMBL" id="JASXSV010000003">
    <property type="protein sequence ID" value="MDP0588216.1"/>
    <property type="molecule type" value="Genomic_DNA"/>
</dbReference>
<accession>A0AA90NX17</accession>
<dbReference type="AlphaFoldDB" id="A0AA90NX17"/>
<organism evidence="1 2">
    <name type="scientific">Candidatus Endonucleibacter bathymodioli</name>
    <dbReference type="NCBI Taxonomy" id="539814"/>
    <lineage>
        <taxon>Bacteria</taxon>
        <taxon>Pseudomonadati</taxon>
        <taxon>Pseudomonadota</taxon>
        <taxon>Gammaproteobacteria</taxon>
        <taxon>Oceanospirillales</taxon>
        <taxon>Endozoicomonadaceae</taxon>
        <taxon>Candidatus Endonucleibacter</taxon>
    </lineage>
</organism>
<proteinExistence type="predicted"/>